<feature type="region of interest" description="Disordered" evidence="1">
    <location>
        <begin position="248"/>
        <end position="289"/>
    </location>
</feature>
<dbReference type="Proteomes" id="UP000799640">
    <property type="component" value="Unassembled WGS sequence"/>
</dbReference>
<dbReference type="AlphaFoldDB" id="A0A6G1HN99"/>
<feature type="compositionally biased region" description="Low complexity" evidence="1">
    <location>
        <begin position="275"/>
        <end position="289"/>
    </location>
</feature>
<feature type="compositionally biased region" description="Polar residues" evidence="1">
    <location>
        <begin position="1"/>
        <end position="12"/>
    </location>
</feature>
<name>A0A6G1HN99_9PEZI</name>
<feature type="compositionally biased region" description="Low complexity" evidence="1">
    <location>
        <begin position="248"/>
        <end position="258"/>
    </location>
</feature>
<evidence type="ECO:0000313" key="2">
    <source>
        <dbReference type="EMBL" id="KAF2397336.1"/>
    </source>
</evidence>
<reference evidence="2" key="1">
    <citation type="journal article" date="2020" name="Stud. Mycol.">
        <title>101 Dothideomycetes genomes: a test case for predicting lifestyles and emergence of pathogens.</title>
        <authorList>
            <person name="Haridas S."/>
            <person name="Albert R."/>
            <person name="Binder M."/>
            <person name="Bloem J."/>
            <person name="Labutti K."/>
            <person name="Salamov A."/>
            <person name="Andreopoulos B."/>
            <person name="Baker S."/>
            <person name="Barry K."/>
            <person name="Bills G."/>
            <person name="Bluhm B."/>
            <person name="Cannon C."/>
            <person name="Castanera R."/>
            <person name="Culley D."/>
            <person name="Daum C."/>
            <person name="Ezra D."/>
            <person name="Gonzalez J."/>
            <person name="Henrissat B."/>
            <person name="Kuo A."/>
            <person name="Liang C."/>
            <person name="Lipzen A."/>
            <person name="Lutzoni F."/>
            <person name="Magnuson J."/>
            <person name="Mondo S."/>
            <person name="Nolan M."/>
            <person name="Ohm R."/>
            <person name="Pangilinan J."/>
            <person name="Park H.-J."/>
            <person name="Ramirez L."/>
            <person name="Alfaro M."/>
            <person name="Sun H."/>
            <person name="Tritt A."/>
            <person name="Yoshinaga Y."/>
            <person name="Zwiers L.-H."/>
            <person name="Turgeon B."/>
            <person name="Goodwin S."/>
            <person name="Spatafora J."/>
            <person name="Crous P."/>
            <person name="Grigoriev I."/>
        </authorList>
    </citation>
    <scope>NUCLEOTIDE SEQUENCE</scope>
    <source>
        <strain evidence="2">CBS 262.69</strain>
    </source>
</reference>
<evidence type="ECO:0000313" key="3">
    <source>
        <dbReference type="Proteomes" id="UP000799640"/>
    </source>
</evidence>
<keyword evidence="3" id="KW-1185">Reference proteome</keyword>
<accession>A0A6G1HN99</accession>
<gene>
    <name evidence="2" type="ORF">EJ06DRAFT_144773</name>
</gene>
<evidence type="ECO:0000256" key="1">
    <source>
        <dbReference type="SAM" id="MobiDB-lite"/>
    </source>
</evidence>
<protein>
    <submittedName>
        <fullName evidence="2">Uncharacterized protein</fullName>
    </submittedName>
</protein>
<organism evidence="2 3">
    <name type="scientific">Trichodelitschia bisporula</name>
    <dbReference type="NCBI Taxonomy" id="703511"/>
    <lineage>
        <taxon>Eukaryota</taxon>
        <taxon>Fungi</taxon>
        <taxon>Dikarya</taxon>
        <taxon>Ascomycota</taxon>
        <taxon>Pezizomycotina</taxon>
        <taxon>Dothideomycetes</taxon>
        <taxon>Dothideomycetes incertae sedis</taxon>
        <taxon>Phaeotrichales</taxon>
        <taxon>Phaeotrichaceae</taxon>
        <taxon>Trichodelitschia</taxon>
    </lineage>
</organism>
<feature type="compositionally biased region" description="Pro residues" evidence="1">
    <location>
        <begin position="259"/>
        <end position="274"/>
    </location>
</feature>
<dbReference type="EMBL" id="ML996703">
    <property type="protein sequence ID" value="KAF2397336.1"/>
    <property type="molecule type" value="Genomic_DNA"/>
</dbReference>
<proteinExistence type="predicted"/>
<feature type="region of interest" description="Disordered" evidence="1">
    <location>
        <begin position="1"/>
        <end position="57"/>
    </location>
</feature>
<sequence>MANECATVTKSQTDSKRKKTQAPSKALFPHPPVLLPSERRKKPERYRRERGGRGRQLVTRQRQAESIMREERHRGCASKSRSLLRFALCPLPFQKTSTSVLAFFCFFFPSVVWTELSLCMLGCQSLACHLLALSCCCWCSESCCVVLPSRAHSHSRTQSARSPERASQSPQAPAVLRCPVSHLLPSSSSSTLSPSLLFSPSPSFRPPHIHLPPPLSAGGNETVLRCLLSPLPLLDSSCSSCKYATPPSLLNKPSSPSTPHTPPPPTHSPSPPNNPTLSKPPSSTNPTTSSIVTLLPRTIFFVPSKPTGAAFC</sequence>